<evidence type="ECO:0000259" key="4">
    <source>
        <dbReference type="Pfam" id="PF03328"/>
    </source>
</evidence>
<accession>A0A1I7CAK8</accession>
<dbReference type="InterPro" id="IPR050251">
    <property type="entry name" value="HpcH-HpaI_aldolase"/>
</dbReference>
<keyword evidence="6" id="KW-1185">Reference proteome</keyword>
<dbReference type="Pfam" id="PF03328">
    <property type="entry name" value="HpcH_HpaI"/>
    <property type="match status" value="1"/>
</dbReference>
<evidence type="ECO:0000313" key="6">
    <source>
        <dbReference type="Proteomes" id="UP000199187"/>
    </source>
</evidence>
<evidence type="ECO:0000256" key="2">
    <source>
        <dbReference type="ARBA" id="ARBA00022723"/>
    </source>
</evidence>
<dbReference type="OrthoDB" id="86160at2"/>
<evidence type="ECO:0000313" key="5">
    <source>
        <dbReference type="EMBL" id="SFT96452.1"/>
    </source>
</evidence>
<dbReference type="InterPro" id="IPR040442">
    <property type="entry name" value="Pyrv_kinase-like_dom_sf"/>
</dbReference>
<dbReference type="InterPro" id="IPR015813">
    <property type="entry name" value="Pyrv/PenolPyrv_kinase-like_dom"/>
</dbReference>
<keyword evidence="2" id="KW-0479">Metal-binding</keyword>
<protein>
    <submittedName>
        <fullName evidence="5">4-hydroxy-2-oxoheptanedioate aldolase</fullName>
    </submittedName>
</protein>
<evidence type="ECO:0000256" key="1">
    <source>
        <dbReference type="ARBA" id="ARBA00005568"/>
    </source>
</evidence>
<organism evidence="5 6">
    <name type="scientific">Kosakonia arachidis</name>
    <dbReference type="NCBI Taxonomy" id="551989"/>
    <lineage>
        <taxon>Bacteria</taxon>
        <taxon>Pseudomonadati</taxon>
        <taxon>Pseudomonadota</taxon>
        <taxon>Gammaproteobacteria</taxon>
        <taxon>Enterobacterales</taxon>
        <taxon>Enterobacteriaceae</taxon>
        <taxon>Kosakonia</taxon>
    </lineage>
</organism>
<gene>
    <name evidence="5" type="ORF">SAMN05192562_103394</name>
</gene>
<dbReference type="GO" id="GO:0005737">
    <property type="term" value="C:cytoplasm"/>
    <property type="evidence" value="ECO:0007669"/>
    <property type="project" value="TreeGrafter"/>
</dbReference>
<dbReference type="GO" id="GO:0016832">
    <property type="term" value="F:aldehyde-lyase activity"/>
    <property type="evidence" value="ECO:0007669"/>
    <property type="project" value="TreeGrafter"/>
</dbReference>
<feature type="domain" description="HpcH/HpaI aldolase/citrate lyase" evidence="4">
    <location>
        <begin position="26"/>
        <end position="208"/>
    </location>
</feature>
<dbReference type="GO" id="GO:0046872">
    <property type="term" value="F:metal ion binding"/>
    <property type="evidence" value="ECO:0007669"/>
    <property type="project" value="UniProtKB-KW"/>
</dbReference>
<dbReference type="AlphaFoldDB" id="A0A1I7CAK8"/>
<sequence>MISLALPGERRKSSNGLFGILNSVPHPTLVEMIAIAGYDFVILDLEHLPHNETLLSHCIQLAQLNHCTPLIRLTCDDIPRAGRLLDMGAGGIVLSRAESAEQVNTLKNSMFFPPIGTRGITGGSVTGFGTLPLGDYIRQVNEKLWLVPMIETPAGIEAIDTLLLIPQVTMVMEGALDLAMSMQLGPQPTHPEVEAHIRHLAARCAAAGKPFCANPRTAEQQQYWQSQGVDSWLCGEDRGFLFRALKQRLTDVQSLSPFLLNT</sequence>
<keyword evidence="3" id="KW-0456">Lyase</keyword>
<evidence type="ECO:0000256" key="3">
    <source>
        <dbReference type="ARBA" id="ARBA00023239"/>
    </source>
</evidence>
<dbReference type="Gene3D" id="3.20.20.60">
    <property type="entry name" value="Phosphoenolpyruvate-binding domains"/>
    <property type="match status" value="1"/>
</dbReference>
<reference evidence="6" key="1">
    <citation type="submission" date="2016-10" db="EMBL/GenBank/DDBJ databases">
        <authorList>
            <person name="Varghese N."/>
            <person name="Submissions S."/>
        </authorList>
    </citation>
    <scope>NUCLEOTIDE SEQUENCE [LARGE SCALE GENOMIC DNA]</scope>
    <source>
        <strain evidence="6">Ah-143</strain>
    </source>
</reference>
<dbReference type="Proteomes" id="UP000199187">
    <property type="component" value="Unassembled WGS sequence"/>
</dbReference>
<dbReference type="PANTHER" id="PTHR30502">
    <property type="entry name" value="2-KETO-3-DEOXY-L-RHAMNONATE ALDOLASE"/>
    <property type="match status" value="1"/>
</dbReference>
<dbReference type="EMBL" id="FPAU01000003">
    <property type="protein sequence ID" value="SFT96452.1"/>
    <property type="molecule type" value="Genomic_DNA"/>
</dbReference>
<dbReference type="SUPFAM" id="SSF51621">
    <property type="entry name" value="Phosphoenolpyruvate/pyruvate domain"/>
    <property type="match status" value="1"/>
</dbReference>
<proteinExistence type="inferred from homology"/>
<comment type="similarity">
    <text evidence="1">Belongs to the HpcH/HpaI aldolase family.</text>
</comment>
<name>A0A1I7CAK8_9ENTR</name>
<dbReference type="RefSeq" id="WP_090122293.1">
    <property type="nucleotide sequence ID" value="NZ_CP045300.1"/>
</dbReference>
<dbReference type="PANTHER" id="PTHR30502:SF0">
    <property type="entry name" value="PHOSPHOENOLPYRUVATE CARBOXYLASE FAMILY PROTEIN"/>
    <property type="match status" value="1"/>
</dbReference>
<dbReference type="InterPro" id="IPR005000">
    <property type="entry name" value="Aldolase/citrate-lyase_domain"/>
</dbReference>